<evidence type="ECO:0000313" key="1">
    <source>
        <dbReference type="EMBL" id="KAI5682392.1"/>
    </source>
</evidence>
<gene>
    <name evidence="1" type="ORF">M9H77_03620</name>
</gene>
<accession>A0ACC0CC24</accession>
<keyword evidence="2" id="KW-1185">Reference proteome</keyword>
<protein>
    <submittedName>
        <fullName evidence="1">Uncharacterized protein</fullName>
    </submittedName>
</protein>
<organism evidence="1 2">
    <name type="scientific">Catharanthus roseus</name>
    <name type="common">Madagascar periwinkle</name>
    <name type="synonym">Vinca rosea</name>
    <dbReference type="NCBI Taxonomy" id="4058"/>
    <lineage>
        <taxon>Eukaryota</taxon>
        <taxon>Viridiplantae</taxon>
        <taxon>Streptophyta</taxon>
        <taxon>Embryophyta</taxon>
        <taxon>Tracheophyta</taxon>
        <taxon>Spermatophyta</taxon>
        <taxon>Magnoliopsida</taxon>
        <taxon>eudicotyledons</taxon>
        <taxon>Gunneridae</taxon>
        <taxon>Pentapetalae</taxon>
        <taxon>asterids</taxon>
        <taxon>lamiids</taxon>
        <taxon>Gentianales</taxon>
        <taxon>Apocynaceae</taxon>
        <taxon>Rauvolfioideae</taxon>
        <taxon>Vinceae</taxon>
        <taxon>Catharanthinae</taxon>
        <taxon>Catharanthus</taxon>
    </lineage>
</organism>
<comment type="caution">
    <text evidence="1">The sequence shown here is derived from an EMBL/GenBank/DDBJ whole genome shotgun (WGS) entry which is preliminary data.</text>
</comment>
<reference evidence="2" key="1">
    <citation type="journal article" date="2023" name="Nat. Plants">
        <title>Single-cell RNA sequencing provides a high-resolution roadmap for understanding the multicellular compartmentation of specialized metabolism.</title>
        <authorList>
            <person name="Sun S."/>
            <person name="Shen X."/>
            <person name="Li Y."/>
            <person name="Li Y."/>
            <person name="Wang S."/>
            <person name="Li R."/>
            <person name="Zhang H."/>
            <person name="Shen G."/>
            <person name="Guo B."/>
            <person name="Wei J."/>
            <person name="Xu J."/>
            <person name="St-Pierre B."/>
            <person name="Chen S."/>
            <person name="Sun C."/>
        </authorList>
    </citation>
    <scope>NUCLEOTIDE SEQUENCE [LARGE SCALE GENOMIC DNA]</scope>
</reference>
<sequence length="406" mass="43951">MVRPSGRREDDDLGPVTDRIGRVEGRTITALSRGVRGRHSTSDLPATPTHLALGFHHGTGEPGSSVQPPTILFRSLPPLQPHQSHTPVSYELYGSAQPSSHPTDIVYDPYLHAPTIRPRIPYRSATQEPILEFIGQPRQIGTEFFDQIFGAAPQDSLCSIHGYSHVEYGVSSSVPYVPSPVDRGDADERDDDDDDDGDGGDDDQDEGDDAGDEEQPVPVAPVAHASGFDEPPRHGKGKGWTGSFMSVMIPAPTQKRKKVKPSEWERTELAERALVDPELIPSYDGHVAGRIWRGQFILGVPAYGSIVDSRLSEEQLLRLVQDDLGLALTGGLGFNAAELHAVGTSRQTSLSPHVRAVCYLQYILGSSLFSDKSGNIVPARLWPLLQDASSVGSVDISVLSDVCTTD</sequence>
<evidence type="ECO:0000313" key="2">
    <source>
        <dbReference type="Proteomes" id="UP001060085"/>
    </source>
</evidence>
<proteinExistence type="predicted"/>
<dbReference type="EMBL" id="CM044701">
    <property type="protein sequence ID" value="KAI5682392.1"/>
    <property type="molecule type" value="Genomic_DNA"/>
</dbReference>
<name>A0ACC0CC24_CATRO</name>
<dbReference type="Proteomes" id="UP001060085">
    <property type="component" value="Linkage Group LG01"/>
</dbReference>